<reference evidence="1" key="1">
    <citation type="submission" date="2019-08" db="EMBL/GenBank/DDBJ databases">
        <title>Organohalide respiration in Sulfurospirillum species is regulated by a two-component system as unraveled by comparative genomics, and transcriptomics, and regulator binding studies.</title>
        <authorList>
            <person name="Goris T."/>
            <person name="Esken J."/>
            <person name="Gadkari J."/>
            <person name="Bischler T."/>
            <person name="Foerstner K."/>
            <person name="Sharma C.M."/>
            <person name="Diekert G."/>
            <person name="Schubert T."/>
        </authorList>
    </citation>
    <scope>NUCLEOTIDE SEQUENCE [LARGE SCALE GENOMIC DNA]</scope>
    <source>
        <strain evidence="1">N</strain>
    </source>
</reference>
<gene>
    <name evidence="1" type="ORF">SMN_1038</name>
</gene>
<organism evidence="1 2">
    <name type="scientific">Sulfurospirillum multivorans</name>
    <name type="common">Dehalospirillum multivorans</name>
    <dbReference type="NCBI Taxonomy" id="66821"/>
    <lineage>
        <taxon>Bacteria</taxon>
        <taxon>Pseudomonadati</taxon>
        <taxon>Campylobacterota</taxon>
        <taxon>Epsilonproteobacteria</taxon>
        <taxon>Campylobacterales</taxon>
        <taxon>Sulfurospirillaceae</taxon>
        <taxon>Sulfurospirillum</taxon>
    </lineage>
</organism>
<accession>A0ABX5YYY6</accession>
<evidence type="ECO:0008006" key="3">
    <source>
        <dbReference type="Google" id="ProtNLM"/>
    </source>
</evidence>
<keyword evidence="2" id="KW-1185">Reference proteome</keyword>
<protein>
    <recommendedName>
        <fullName evidence="3">Transposase</fullName>
    </recommendedName>
</protein>
<evidence type="ECO:0000313" key="2">
    <source>
        <dbReference type="Proteomes" id="UP000323483"/>
    </source>
</evidence>
<proteinExistence type="predicted"/>
<sequence length="192" mass="21835">MCYNAAINYKDVDHVRLPLGFGKKGYFRLASIQASTIEYKTKRQHARLLHTARLFADTCAPEEVEDDPPPLSSALLGFVSTYRPRLCKCSRLFAKRAHSAIKRAKKRRKCNCHCRYFSFRRTGIHPPLFSSSIRQTSKARSTTLATMALKLANAVGRIYLKIIKMKKDFKLCHKPTLQGFLALGKNVSSNLR</sequence>
<name>A0ABX5YYY6_SULMU</name>
<dbReference type="Proteomes" id="UP000323483">
    <property type="component" value="Chromosome"/>
</dbReference>
<dbReference type="EMBL" id="CP042966">
    <property type="protein sequence ID" value="QEH05812.1"/>
    <property type="molecule type" value="Genomic_DNA"/>
</dbReference>
<evidence type="ECO:0000313" key="1">
    <source>
        <dbReference type="EMBL" id="QEH05812.1"/>
    </source>
</evidence>